<organism evidence="2 3">
    <name type="scientific">Thermothielavioides terrestris (strain ATCC 38088 / NRRL 8126)</name>
    <name type="common">Thielavia terrestris</name>
    <dbReference type="NCBI Taxonomy" id="578455"/>
    <lineage>
        <taxon>Eukaryota</taxon>
        <taxon>Fungi</taxon>
        <taxon>Dikarya</taxon>
        <taxon>Ascomycota</taxon>
        <taxon>Pezizomycotina</taxon>
        <taxon>Sordariomycetes</taxon>
        <taxon>Sordariomycetidae</taxon>
        <taxon>Sordariales</taxon>
        <taxon>Chaetomiaceae</taxon>
        <taxon>Thermothielavioides</taxon>
        <taxon>Thermothielavioides terrestris</taxon>
    </lineage>
</organism>
<gene>
    <name evidence="2" type="ORF">THITE_2090668</name>
</gene>
<evidence type="ECO:0000256" key="1">
    <source>
        <dbReference type="SAM" id="MobiDB-lite"/>
    </source>
</evidence>
<proteinExistence type="predicted"/>
<name>G2RBJ1_THETT</name>
<dbReference type="GeneID" id="11520149"/>
<dbReference type="STRING" id="578455.G2RBJ1"/>
<keyword evidence="3" id="KW-1185">Reference proteome</keyword>
<evidence type="ECO:0000313" key="2">
    <source>
        <dbReference type="EMBL" id="AEO69162.1"/>
    </source>
</evidence>
<sequence>MAIYDGLVGVERRCIQVAATRNPAPGIASKLSDHQWQALVALHRTLLRECLDLCLISPIPQASRVPGRPAGKHATGILNAESGLFGALFARQQQRQVGAAEEVEGEDGEGQGEGEGERGWAGDDGGLNHVRGDEENQVGWGLSRNIGSTAASPAARDGDGDRRTKDEDPRGHIRETAEPEGTMLSE</sequence>
<dbReference type="OrthoDB" id="2017974at2759"/>
<protein>
    <submittedName>
        <fullName evidence="2">Uncharacterized protein</fullName>
    </submittedName>
</protein>
<dbReference type="AlphaFoldDB" id="G2RBJ1"/>
<reference evidence="2 3" key="1">
    <citation type="journal article" date="2011" name="Nat. Biotechnol.">
        <title>Comparative genomic analysis of the thermophilic biomass-degrading fungi Myceliophthora thermophila and Thielavia terrestris.</title>
        <authorList>
            <person name="Berka R.M."/>
            <person name="Grigoriev I.V."/>
            <person name="Otillar R."/>
            <person name="Salamov A."/>
            <person name="Grimwood J."/>
            <person name="Reid I."/>
            <person name="Ishmael N."/>
            <person name="John T."/>
            <person name="Darmond C."/>
            <person name="Moisan M.-C."/>
            <person name="Henrissat B."/>
            <person name="Coutinho P.M."/>
            <person name="Lombard V."/>
            <person name="Natvig D.O."/>
            <person name="Lindquist E."/>
            <person name="Schmutz J."/>
            <person name="Lucas S."/>
            <person name="Harris P."/>
            <person name="Powlowski J."/>
            <person name="Bellemare A."/>
            <person name="Taylor D."/>
            <person name="Butler G."/>
            <person name="de Vries R.P."/>
            <person name="Allijn I.E."/>
            <person name="van den Brink J."/>
            <person name="Ushinsky S."/>
            <person name="Storms R."/>
            <person name="Powell A.J."/>
            <person name="Paulsen I.T."/>
            <person name="Elbourne L.D.H."/>
            <person name="Baker S.E."/>
            <person name="Magnuson J."/>
            <person name="LaBoissiere S."/>
            <person name="Clutterbuck A.J."/>
            <person name="Martinez D."/>
            <person name="Wogulis M."/>
            <person name="de Leon A.L."/>
            <person name="Rey M.W."/>
            <person name="Tsang A."/>
        </authorList>
    </citation>
    <scope>NUCLEOTIDE SEQUENCE [LARGE SCALE GENOMIC DNA]</scope>
    <source>
        <strain evidence="3">ATCC 38088 / NRRL 8126</strain>
    </source>
</reference>
<feature type="region of interest" description="Disordered" evidence="1">
    <location>
        <begin position="96"/>
        <end position="186"/>
    </location>
</feature>
<dbReference type="Proteomes" id="UP000008181">
    <property type="component" value="Chromosome 4"/>
</dbReference>
<feature type="compositionally biased region" description="Acidic residues" evidence="1">
    <location>
        <begin position="101"/>
        <end position="114"/>
    </location>
</feature>
<dbReference type="RefSeq" id="XP_003655498.1">
    <property type="nucleotide sequence ID" value="XM_003655450.1"/>
</dbReference>
<dbReference type="HOGENOM" id="CLU_1455353_0_0_1"/>
<accession>G2RBJ1</accession>
<feature type="compositionally biased region" description="Basic and acidic residues" evidence="1">
    <location>
        <begin position="156"/>
        <end position="177"/>
    </location>
</feature>
<dbReference type="KEGG" id="ttt:THITE_2090668"/>
<dbReference type="EMBL" id="CP003012">
    <property type="protein sequence ID" value="AEO69162.1"/>
    <property type="molecule type" value="Genomic_DNA"/>
</dbReference>
<evidence type="ECO:0000313" key="3">
    <source>
        <dbReference type="Proteomes" id="UP000008181"/>
    </source>
</evidence>